<evidence type="ECO:0000313" key="1">
    <source>
        <dbReference type="EMBL" id="KYN21907.1"/>
    </source>
</evidence>
<dbReference type="Proteomes" id="UP000078492">
    <property type="component" value="Unassembled WGS sequence"/>
</dbReference>
<protein>
    <submittedName>
        <fullName evidence="1">Uncharacterized protein</fullName>
    </submittedName>
</protein>
<gene>
    <name evidence="1" type="ORF">ALC57_05713</name>
</gene>
<dbReference type="EMBL" id="KQ979332">
    <property type="protein sequence ID" value="KYN21907.1"/>
    <property type="molecule type" value="Genomic_DNA"/>
</dbReference>
<sequence length="81" mass="9828">MEIEKFSYKPPYNQTHDRVFDILKLLRLPDHLAKFEKEHVINLITLHSDRFYLPSEYLSKTHVQTHKINTTDNLSDHFKQY</sequence>
<keyword evidence="2" id="KW-1185">Reference proteome</keyword>
<evidence type="ECO:0000313" key="2">
    <source>
        <dbReference type="Proteomes" id="UP000078492"/>
    </source>
</evidence>
<dbReference type="AlphaFoldDB" id="A0A151JA60"/>
<organism evidence="1 2">
    <name type="scientific">Trachymyrmex cornetzi</name>
    <dbReference type="NCBI Taxonomy" id="471704"/>
    <lineage>
        <taxon>Eukaryota</taxon>
        <taxon>Metazoa</taxon>
        <taxon>Ecdysozoa</taxon>
        <taxon>Arthropoda</taxon>
        <taxon>Hexapoda</taxon>
        <taxon>Insecta</taxon>
        <taxon>Pterygota</taxon>
        <taxon>Neoptera</taxon>
        <taxon>Endopterygota</taxon>
        <taxon>Hymenoptera</taxon>
        <taxon>Apocrita</taxon>
        <taxon>Aculeata</taxon>
        <taxon>Formicoidea</taxon>
        <taxon>Formicidae</taxon>
        <taxon>Myrmicinae</taxon>
        <taxon>Trachymyrmex</taxon>
    </lineage>
</organism>
<name>A0A151JA60_9HYME</name>
<proteinExistence type="predicted"/>
<accession>A0A151JA60</accession>
<reference evidence="1 2" key="1">
    <citation type="submission" date="2015-09" db="EMBL/GenBank/DDBJ databases">
        <title>Trachymyrmex cornetzi WGS genome.</title>
        <authorList>
            <person name="Nygaard S."/>
            <person name="Hu H."/>
            <person name="Boomsma J."/>
            <person name="Zhang G."/>
        </authorList>
    </citation>
    <scope>NUCLEOTIDE SEQUENCE [LARGE SCALE GENOMIC DNA]</scope>
    <source>
        <strain evidence="1">Tcor2-1</strain>
        <tissue evidence="1">Whole body</tissue>
    </source>
</reference>